<name>A0ABY0IL21_9BACT</name>
<reference evidence="3" key="1">
    <citation type="journal article" date="2019" name="Int. J. Syst. Evol. Microbiol.">
        <title>Halobacteriovorax valvorus sp. nov., a novel prokaryotic predator isolated from coastal seawater of China.</title>
        <authorList>
            <person name="Chen M.-X."/>
        </authorList>
    </citation>
    <scope>NUCLEOTIDE SEQUENCE [LARGE SCALE GENOMIC DNA]</scope>
    <source>
        <strain evidence="3">BL9</strain>
    </source>
</reference>
<organism evidence="2 3">
    <name type="scientific">Halobacteriovorax vibrionivorans</name>
    <dbReference type="NCBI Taxonomy" id="2152716"/>
    <lineage>
        <taxon>Bacteria</taxon>
        <taxon>Pseudomonadati</taxon>
        <taxon>Bdellovibrionota</taxon>
        <taxon>Bacteriovoracia</taxon>
        <taxon>Bacteriovoracales</taxon>
        <taxon>Halobacteriovoraceae</taxon>
        <taxon>Halobacteriovorax</taxon>
    </lineage>
</organism>
<dbReference type="Gene3D" id="2.60.120.10">
    <property type="entry name" value="Jelly Rolls"/>
    <property type="match status" value="1"/>
</dbReference>
<evidence type="ECO:0000313" key="3">
    <source>
        <dbReference type="Proteomes" id="UP000443582"/>
    </source>
</evidence>
<evidence type="ECO:0000313" key="2">
    <source>
        <dbReference type="EMBL" id="RZF23250.1"/>
    </source>
</evidence>
<accession>A0ABY0IL21</accession>
<sequence length="147" mass="16248">MKLTSYELSTLEAESLIFKEGQKADYIVLVKSGTVVTVKDHNGRLVPTGIHKNGDFLGVSGGINRGVYDESAFTVGQVELMPIPISEVAKIIDNNELWLKKIINTTIDRLDSAVNILAEHKIFDTAKSSDFSFDDEAEAKFRKLMNA</sequence>
<dbReference type="RefSeq" id="WP_114706197.1">
    <property type="nucleotide sequence ID" value="NZ_QDKL01000001.1"/>
</dbReference>
<dbReference type="EMBL" id="QDKL01000001">
    <property type="protein sequence ID" value="RZF23250.1"/>
    <property type="molecule type" value="Genomic_DNA"/>
</dbReference>
<dbReference type="Pfam" id="PF00027">
    <property type="entry name" value="cNMP_binding"/>
    <property type="match status" value="1"/>
</dbReference>
<dbReference type="PROSITE" id="PS50042">
    <property type="entry name" value="CNMP_BINDING_3"/>
    <property type="match status" value="1"/>
</dbReference>
<dbReference type="Proteomes" id="UP000443582">
    <property type="component" value="Unassembled WGS sequence"/>
</dbReference>
<comment type="caution">
    <text evidence="2">The sequence shown here is derived from an EMBL/GenBank/DDBJ whole genome shotgun (WGS) entry which is preliminary data.</text>
</comment>
<keyword evidence="3" id="KW-1185">Reference proteome</keyword>
<proteinExistence type="predicted"/>
<evidence type="ECO:0000259" key="1">
    <source>
        <dbReference type="PROSITE" id="PS50042"/>
    </source>
</evidence>
<dbReference type="InterPro" id="IPR000595">
    <property type="entry name" value="cNMP-bd_dom"/>
</dbReference>
<protein>
    <submittedName>
        <fullName evidence="2">Cyclic nucleotide-binding domain-containing protein</fullName>
    </submittedName>
</protein>
<dbReference type="InterPro" id="IPR014710">
    <property type="entry name" value="RmlC-like_jellyroll"/>
</dbReference>
<dbReference type="InterPro" id="IPR018490">
    <property type="entry name" value="cNMP-bd_dom_sf"/>
</dbReference>
<dbReference type="CDD" id="cd00038">
    <property type="entry name" value="CAP_ED"/>
    <property type="match status" value="1"/>
</dbReference>
<feature type="domain" description="Cyclic nucleotide-binding" evidence="1">
    <location>
        <begin position="1"/>
        <end position="58"/>
    </location>
</feature>
<dbReference type="SUPFAM" id="SSF51206">
    <property type="entry name" value="cAMP-binding domain-like"/>
    <property type="match status" value="1"/>
</dbReference>
<gene>
    <name evidence="2" type="ORF">DAY19_05630</name>
</gene>